<dbReference type="EMBL" id="SDOV01000007">
    <property type="protein sequence ID" value="KAH7639982.1"/>
    <property type="molecule type" value="Genomic_DNA"/>
</dbReference>
<keyword evidence="3" id="KW-0342">GTP-binding</keyword>
<dbReference type="InterPro" id="IPR001806">
    <property type="entry name" value="Small_GTPase"/>
</dbReference>
<keyword evidence="4" id="KW-0449">Lipoprotein</keyword>
<dbReference type="PROSITE" id="PS51421">
    <property type="entry name" value="RAS"/>
    <property type="match status" value="1"/>
</dbReference>
<dbReference type="PANTHER" id="PTHR47980">
    <property type="entry name" value="LD44762P"/>
    <property type="match status" value="1"/>
</dbReference>
<organism evidence="6">
    <name type="scientific">Dermatophagoides farinae</name>
    <name type="common">American house dust mite</name>
    <dbReference type="NCBI Taxonomy" id="6954"/>
    <lineage>
        <taxon>Eukaryota</taxon>
        <taxon>Metazoa</taxon>
        <taxon>Ecdysozoa</taxon>
        <taxon>Arthropoda</taxon>
        <taxon>Chelicerata</taxon>
        <taxon>Arachnida</taxon>
        <taxon>Acari</taxon>
        <taxon>Acariformes</taxon>
        <taxon>Sarcoptiformes</taxon>
        <taxon>Astigmata</taxon>
        <taxon>Psoroptidia</taxon>
        <taxon>Analgoidea</taxon>
        <taxon>Pyroglyphidae</taxon>
        <taxon>Dermatophagoidinae</taxon>
        <taxon>Dermatophagoides</taxon>
    </lineage>
</organism>
<dbReference type="Proteomes" id="UP000828236">
    <property type="component" value="Unassembled WGS sequence"/>
</dbReference>
<evidence type="ECO:0000256" key="2">
    <source>
        <dbReference type="ARBA" id="ARBA00022741"/>
    </source>
</evidence>
<reference evidence="6" key="1">
    <citation type="submission" date="2020-06" db="EMBL/GenBank/DDBJ databases">
        <authorList>
            <person name="Ji K."/>
            <person name="Li J."/>
        </authorList>
    </citation>
    <scope>NUCLEOTIDE SEQUENCE</scope>
    <source>
        <strain evidence="6">JKM2019</strain>
        <tissue evidence="6">Whole body</tissue>
    </source>
</reference>
<accession>A0A9D4SFC9</accession>
<evidence type="ECO:0000256" key="4">
    <source>
        <dbReference type="ARBA" id="ARBA00023288"/>
    </source>
</evidence>
<dbReference type="Pfam" id="PF00071">
    <property type="entry name" value="Ras"/>
    <property type="match status" value="1"/>
</dbReference>
<evidence type="ECO:0000256" key="3">
    <source>
        <dbReference type="ARBA" id="ARBA00023134"/>
    </source>
</evidence>
<protein>
    <submittedName>
        <fullName evidence="6">Ras-related protein rab-27a-like</fullName>
    </submittedName>
</protein>
<reference evidence="6" key="2">
    <citation type="journal article" date="2021" name="World Allergy Organ. J.">
        <title>Chromosome-level assembly of Dermatophagoides farinae genome and transcriptome reveals two novel allergens Der f 37 and Der f 39.</title>
        <authorList>
            <person name="Chen J."/>
            <person name="Cai Z."/>
            <person name="Fan D."/>
            <person name="Hu J."/>
            <person name="Hou Y."/>
            <person name="He Y."/>
            <person name="Zhang Z."/>
            <person name="Zhao Z."/>
            <person name="Gao P."/>
            <person name="Hu W."/>
            <person name="Sun J."/>
            <person name="Li J."/>
            <person name="Ji K."/>
        </authorList>
    </citation>
    <scope>NUCLEOTIDE SEQUENCE</scope>
    <source>
        <strain evidence="6">JKM2019</strain>
    </source>
</reference>
<keyword evidence="5" id="KW-0636">Prenylation</keyword>
<dbReference type="InterPro" id="IPR005225">
    <property type="entry name" value="Small_GTP-bd"/>
</dbReference>
<name>A0A9D4SFC9_DERFA</name>
<dbReference type="PROSITE" id="PS51419">
    <property type="entry name" value="RAB"/>
    <property type="match status" value="1"/>
</dbReference>
<dbReference type="PRINTS" id="PR00449">
    <property type="entry name" value="RASTRNSFRMNG"/>
</dbReference>
<dbReference type="InterPro" id="IPR050305">
    <property type="entry name" value="Small_GTPase_Rab"/>
</dbReference>
<dbReference type="GO" id="GO:0005525">
    <property type="term" value="F:GTP binding"/>
    <property type="evidence" value="ECO:0007669"/>
    <property type="project" value="UniProtKB-KW"/>
</dbReference>
<gene>
    <name evidence="6" type="ORF">HUG17_4015</name>
</gene>
<evidence type="ECO:0000313" key="6">
    <source>
        <dbReference type="EMBL" id="KAH7639982.1"/>
    </source>
</evidence>
<dbReference type="SMART" id="SM00174">
    <property type="entry name" value="RHO"/>
    <property type="match status" value="1"/>
</dbReference>
<dbReference type="PROSITE" id="PS51420">
    <property type="entry name" value="RHO"/>
    <property type="match status" value="1"/>
</dbReference>
<dbReference type="SMART" id="SM00175">
    <property type="entry name" value="RAB"/>
    <property type="match status" value="1"/>
</dbReference>
<evidence type="ECO:0000256" key="1">
    <source>
        <dbReference type="ARBA" id="ARBA00006270"/>
    </source>
</evidence>
<evidence type="ECO:0000256" key="5">
    <source>
        <dbReference type="ARBA" id="ARBA00023289"/>
    </source>
</evidence>
<proteinExistence type="inferred from homology"/>
<dbReference type="SMART" id="SM00173">
    <property type="entry name" value="RAS"/>
    <property type="match status" value="1"/>
</dbReference>
<dbReference type="NCBIfam" id="TIGR00231">
    <property type="entry name" value="small_GTP"/>
    <property type="match status" value="1"/>
</dbReference>
<dbReference type="FunFam" id="3.40.50.300:FF:001149">
    <property type="entry name" value="Rab40, isoform A"/>
    <property type="match status" value="1"/>
</dbReference>
<comment type="caution">
    <text evidence="6">The sequence shown here is derived from an EMBL/GenBank/DDBJ whole genome shotgun (WGS) entry which is preliminary data.</text>
</comment>
<dbReference type="SMART" id="SM00176">
    <property type="entry name" value="RAN"/>
    <property type="match status" value="1"/>
</dbReference>
<keyword evidence="2" id="KW-0547">Nucleotide-binding</keyword>
<dbReference type="GO" id="GO:0003924">
    <property type="term" value="F:GTPase activity"/>
    <property type="evidence" value="ECO:0007669"/>
    <property type="project" value="InterPro"/>
</dbReference>
<dbReference type="SUPFAM" id="SSF52540">
    <property type="entry name" value="P-loop containing nucleoside triphosphate hydrolases"/>
    <property type="match status" value="1"/>
</dbReference>
<sequence>MTSEHYYHHQHQQQQQQQNPNCDYDYLIKFMALGDSGVGKTSFFYQFTDGTFNQKFISTVGIDFREKRIIYRSTHSRSMGRTQRVQLQLWDTAGQERFRSLTTAFFRGAMGFLILFDLTNETSFINIRDWLEQLKTHSNYENPEIVLCGNKVDLYDRRVITPERARKEAEKYGFPYFETSAATGQNVSKAIDTLLDMVMNRMQTSIEQLAFNHQTNDKRMILNNNNNNNAVDNTNNILKLDQLQSNNNSDIGGYANYGYNYISSNCSGC</sequence>
<dbReference type="OrthoDB" id="9989112at2759"/>
<dbReference type="AlphaFoldDB" id="A0A9D4SFC9"/>
<dbReference type="Gene3D" id="3.40.50.300">
    <property type="entry name" value="P-loop containing nucleotide triphosphate hydrolases"/>
    <property type="match status" value="1"/>
</dbReference>
<dbReference type="InterPro" id="IPR027417">
    <property type="entry name" value="P-loop_NTPase"/>
</dbReference>
<comment type="similarity">
    <text evidence="1">Belongs to the small GTPase superfamily. Rab family.</text>
</comment>